<feature type="binding site" evidence="5">
    <location>
        <position position="218"/>
    </location>
    <ligand>
        <name>Fe cation</name>
        <dbReference type="ChEBI" id="CHEBI:24875"/>
        <note>catalytic</note>
    </ligand>
</feature>
<dbReference type="Proteomes" id="UP000571950">
    <property type="component" value="Unassembled WGS sequence"/>
</dbReference>
<dbReference type="GO" id="GO:0016121">
    <property type="term" value="P:carotene catabolic process"/>
    <property type="evidence" value="ECO:0007669"/>
    <property type="project" value="TreeGrafter"/>
</dbReference>
<dbReference type="RefSeq" id="WP_188073814.1">
    <property type="nucleotide sequence ID" value="NZ_BSPS01000089.1"/>
</dbReference>
<keyword evidence="4 5" id="KW-0408">Iron</keyword>
<dbReference type="GO" id="GO:0046872">
    <property type="term" value="F:metal ion binding"/>
    <property type="evidence" value="ECO:0007669"/>
    <property type="project" value="UniProtKB-KW"/>
</dbReference>
<dbReference type="AlphaFoldDB" id="A0A7W6FRU3"/>
<gene>
    <name evidence="7" type="ORF">GGR43_004286</name>
</gene>
<evidence type="ECO:0000256" key="5">
    <source>
        <dbReference type="PIRSR" id="PIRSR604294-1"/>
    </source>
</evidence>
<feature type="binding site" evidence="5">
    <location>
        <position position="167"/>
    </location>
    <ligand>
        <name>Fe cation</name>
        <dbReference type="ChEBI" id="CHEBI:24875"/>
        <note>catalytic</note>
    </ligand>
</feature>
<evidence type="ECO:0000256" key="4">
    <source>
        <dbReference type="ARBA" id="ARBA00023004"/>
    </source>
</evidence>
<name>A0A7W6FRU3_9SPHN</name>
<accession>A0A7W6FRU3</accession>
<keyword evidence="2 5" id="KW-0479">Metal-binding</keyword>
<evidence type="ECO:0000313" key="8">
    <source>
        <dbReference type="Proteomes" id="UP000571950"/>
    </source>
</evidence>
<evidence type="ECO:0000256" key="1">
    <source>
        <dbReference type="ARBA" id="ARBA00006787"/>
    </source>
</evidence>
<evidence type="ECO:0000256" key="2">
    <source>
        <dbReference type="ARBA" id="ARBA00022723"/>
    </source>
</evidence>
<dbReference type="EC" id="1.13.11.-" evidence="6"/>
<proteinExistence type="inferred from homology"/>
<dbReference type="GO" id="GO:0010436">
    <property type="term" value="F:carotenoid dioxygenase activity"/>
    <property type="evidence" value="ECO:0007669"/>
    <property type="project" value="TreeGrafter"/>
</dbReference>
<evidence type="ECO:0000256" key="3">
    <source>
        <dbReference type="ARBA" id="ARBA00023002"/>
    </source>
</evidence>
<dbReference type="EMBL" id="JACIDT010000026">
    <property type="protein sequence ID" value="MBB3928541.1"/>
    <property type="molecule type" value="Genomic_DNA"/>
</dbReference>
<feature type="binding site" evidence="5">
    <location>
        <position position="283"/>
    </location>
    <ligand>
        <name>Fe cation</name>
        <dbReference type="ChEBI" id="CHEBI:24875"/>
        <note>catalytic</note>
    </ligand>
</feature>
<comment type="similarity">
    <text evidence="1 6">Belongs to the carotenoid oxygenase family.</text>
</comment>
<evidence type="ECO:0000256" key="6">
    <source>
        <dbReference type="RuleBase" id="RU364048"/>
    </source>
</evidence>
<dbReference type="Pfam" id="PF03055">
    <property type="entry name" value="RPE65"/>
    <property type="match status" value="1"/>
</dbReference>
<dbReference type="PANTHER" id="PTHR10543">
    <property type="entry name" value="BETA-CAROTENE DIOXYGENASE"/>
    <property type="match status" value="1"/>
</dbReference>
<organism evidence="7 8">
    <name type="scientific">Sphingobium jiangsuense</name>
    <dbReference type="NCBI Taxonomy" id="870476"/>
    <lineage>
        <taxon>Bacteria</taxon>
        <taxon>Pseudomonadati</taxon>
        <taxon>Pseudomonadota</taxon>
        <taxon>Alphaproteobacteria</taxon>
        <taxon>Sphingomonadales</taxon>
        <taxon>Sphingomonadaceae</taxon>
        <taxon>Sphingobium</taxon>
    </lineage>
</organism>
<comment type="caution">
    <text evidence="7">The sequence shown here is derived from an EMBL/GenBank/DDBJ whole genome shotgun (WGS) entry which is preliminary data.</text>
</comment>
<dbReference type="InterPro" id="IPR004294">
    <property type="entry name" value="Carotenoid_Oase"/>
</dbReference>
<keyword evidence="8" id="KW-1185">Reference proteome</keyword>
<comment type="cofactor">
    <cofactor evidence="5 6">
        <name>Fe(2+)</name>
        <dbReference type="ChEBI" id="CHEBI:29033"/>
    </cofactor>
    <text evidence="5 6">Binds 1 Fe(2+) ion per subunit.</text>
</comment>
<keyword evidence="6 7" id="KW-0223">Dioxygenase</keyword>
<reference evidence="7 8" key="1">
    <citation type="submission" date="2020-08" db="EMBL/GenBank/DDBJ databases">
        <title>Genomic Encyclopedia of Type Strains, Phase IV (KMG-IV): sequencing the most valuable type-strain genomes for metagenomic binning, comparative biology and taxonomic classification.</title>
        <authorList>
            <person name="Goeker M."/>
        </authorList>
    </citation>
    <scope>NUCLEOTIDE SEQUENCE [LARGE SCALE GENOMIC DNA]</scope>
    <source>
        <strain evidence="7 8">DSM 26189</strain>
    </source>
</reference>
<dbReference type="PANTHER" id="PTHR10543:SF89">
    <property type="entry name" value="CAROTENOID 9,10(9',10')-CLEAVAGE DIOXYGENASE 1"/>
    <property type="match status" value="1"/>
</dbReference>
<feature type="binding site" evidence="5">
    <location>
        <position position="474"/>
    </location>
    <ligand>
        <name>Fe cation</name>
        <dbReference type="ChEBI" id="CHEBI:24875"/>
        <note>catalytic</note>
    </ligand>
</feature>
<evidence type="ECO:0000313" key="7">
    <source>
        <dbReference type="EMBL" id="MBB3928541.1"/>
    </source>
</evidence>
<sequence length="485" mass="54089">MVHFPEEPLYQDVLRLVRLEGDIADLELEGEVPPEIDGAFYRVHPDPQFAPLYPHDQFFNGDGMVSMFRIRDGRVGFRQRYAQTDKWKLERAAGKALFGAYRNPLTDDESVRGQIRGTANTNVLVHAGRLLAMKEDSPCLLMDPVSLATDGYTDFDGTLDLPTFAAHPKIDPDSGNFCGFGYATKGLLTPDASYFEIDPQGRAVRRIDFAVPHYTMLHDFGITRDYAVFHVVPYVSSHEQLERGEPHFKYDPALPFYLGVFRRDGDGSDIRWFVSDKSFCGCHVMNAFNEGTRVHLDLPVSENNSLPFFPDVHGAPFDPVAARTVMTRLTVDMNANSDALSEIRPLGTMVGEFPRIDDRFAGKPYRHGWMLCYAFDKPYNGPAGPFAAVLSTLTHLDVGTGEERSWWAGPDCGIQEPCFIPRGPEAAEGDGWLVALVDNHITNYSDLCLFDALDIARGPIARAKLPIRLRQGLHGNWTDGSLLAA</sequence>
<protein>
    <recommendedName>
        <fullName evidence="6">Dioxygenase</fullName>
        <ecNumber evidence="6">1.13.11.-</ecNumber>
    </recommendedName>
</protein>
<keyword evidence="3 6" id="KW-0560">Oxidoreductase</keyword>